<feature type="transmembrane region" description="Helical" evidence="6">
    <location>
        <begin position="12"/>
        <end position="34"/>
    </location>
</feature>
<comment type="subcellular location">
    <subcellularLocation>
        <location evidence="1">Cell membrane</location>
    </subcellularLocation>
</comment>
<dbReference type="OrthoDB" id="1666757at2"/>
<evidence type="ECO:0000256" key="6">
    <source>
        <dbReference type="SAM" id="Phobius"/>
    </source>
</evidence>
<evidence type="ECO:0000313" key="7">
    <source>
        <dbReference type="EMBL" id="AJQ27048.1"/>
    </source>
</evidence>
<dbReference type="Pfam" id="PF04277">
    <property type="entry name" value="OAD_gamma"/>
    <property type="match status" value="1"/>
</dbReference>
<dbReference type="GO" id="GO:0015081">
    <property type="term" value="F:sodium ion transmembrane transporter activity"/>
    <property type="evidence" value="ECO:0007669"/>
    <property type="project" value="InterPro"/>
</dbReference>
<keyword evidence="4 6" id="KW-1133">Transmembrane helix</keyword>
<sequence>MSQPITTNPVLIALINMTVVFCVLYGLSLVVRLIKVIDPTQKKKVAQEEANVTEKAESAVAPVSLPQEDYDEMIILFTAAIAAYGYKNAKVVAIRPVSSNTWSQAARMETVNSRNQMF</sequence>
<evidence type="ECO:0000256" key="2">
    <source>
        <dbReference type="ARBA" id="ARBA00022475"/>
    </source>
</evidence>
<accession>I8TUE4</accession>
<reference evidence="8" key="2">
    <citation type="submission" date="2015-02" db="EMBL/GenBank/DDBJ databases">
        <title>Complete Genome Sequence of Pelosinus fermentans JBW45.</title>
        <authorList>
            <person name="De Leon K.B."/>
            <person name="Utturkar S.M."/>
            <person name="Camilleri L.B."/>
            <person name="Arkin A.P."/>
            <person name="Fields M.W."/>
            <person name="Brown S.D."/>
            <person name="Wall J.D."/>
        </authorList>
    </citation>
    <scope>NUCLEOTIDE SEQUENCE [LARGE SCALE GENOMIC DNA]</scope>
    <source>
        <strain evidence="8">JBW45</strain>
    </source>
</reference>
<dbReference type="STRING" id="1192197.JBW_01698"/>
<gene>
    <name evidence="7" type="ORF">JBW_01698</name>
</gene>
<keyword evidence="3 6" id="KW-0812">Transmembrane</keyword>
<organism evidence="7 8">
    <name type="scientific">Pelosinus fermentans JBW45</name>
    <dbReference type="NCBI Taxonomy" id="1192197"/>
    <lineage>
        <taxon>Bacteria</taxon>
        <taxon>Bacillati</taxon>
        <taxon>Bacillota</taxon>
        <taxon>Negativicutes</taxon>
        <taxon>Selenomonadales</taxon>
        <taxon>Sporomusaceae</taxon>
        <taxon>Pelosinus</taxon>
    </lineage>
</organism>
<name>I8TUE4_9FIRM</name>
<protein>
    <submittedName>
        <fullName evidence="7">Sodium pump decarboxylase gamma subunit</fullName>
    </submittedName>
</protein>
<keyword evidence="5 6" id="KW-0472">Membrane</keyword>
<dbReference type="HOGENOM" id="CLU_170325_0_0_9"/>
<evidence type="ECO:0000256" key="4">
    <source>
        <dbReference type="ARBA" id="ARBA00022989"/>
    </source>
</evidence>
<evidence type="ECO:0000256" key="5">
    <source>
        <dbReference type="ARBA" id="ARBA00023136"/>
    </source>
</evidence>
<proteinExistence type="predicted"/>
<dbReference type="GO" id="GO:0005886">
    <property type="term" value="C:plasma membrane"/>
    <property type="evidence" value="ECO:0007669"/>
    <property type="project" value="UniProtKB-SubCell"/>
</dbReference>
<dbReference type="AlphaFoldDB" id="I8TUE4"/>
<evidence type="ECO:0000313" key="8">
    <source>
        <dbReference type="Proteomes" id="UP000005361"/>
    </source>
</evidence>
<dbReference type="GO" id="GO:0036376">
    <property type="term" value="P:sodium ion export across plasma membrane"/>
    <property type="evidence" value="ECO:0007669"/>
    <property type="project" value="InterPro"/>
</dbReference>
<dbReference type="InterPro" id="IPR005899">
    <property type="entry name" value="Na_pump_deCOase"/>
</dbReference>
<dbReference type="EMBL" id="CP010978">
    <property type="protein sequence ID" value="AJQ27048.1"/>
    <property type="molecule type" value="Genomic_DNA"/>
</dbReference>
<dbReference type="RefSeq" id="WP_007957272.1">
    <property type="nucleotide sequence ID" value="NZ_CP010978.1"/>
</dbReference>
<dbReference type="KEGG" id="pft:JBW_01698"/>
<evidence type="ECO:0000256" key="3">
    <source>
        <dbReference type="ARBA" id="ARBA00022692"/>
    </source>
</evidence>
<evidence type="ECO:0000256" key="1">
    <source>
        <dbReference type="ARBA" id="ARBA00004236"/>
    </source>
</evidence>
<reference evidence="7 8" key="1">
    <citation type="journal article" date="2015" name="Genome Announc.">
        <title>Complete Genome Sequence of Pelosinus fermentans JBW45, a Member of a Remarkably Competitive Group of Negativicutes in the Firmicutes Phylum.</title>
        <authorList>
            <person name="De Leon K.B."/>
            <person name="Utturkar S.M."/>
            <person name="Camilleri L.B."/>
            <person name="Elias D.A."/>
            <person name="Arkin A.P."/>
            <person name="Fields M.W."/>
            <person name="Brown S.D."/>
            <person name="Wall J.D."/>
        </authorList>
    </citation>
    <scope>NUCLEOTIDE SEQUENCE [LARGE SCALE GENOMIC DNA]</scope>
    <source>
        <strain evidence="7 8">JBW45</strain>
    </source>
</reference>
<keyword evidence="2" id="KW-1003">Cell membrane</keyword>
<dbReference type="Proteomes" id="UP000005361">
    <property type="component" value="Chromosome"/>
</dbReference>